<dbReference type="AlphaFoldDB" id="A0A9D4GFB1"/>
<organism evidence="1 2">
    <name type="scientific">Dreissena polymorpha</name>
    <name type="common">Zebra mussel</name>
    <name type="synonym">Mytilus polymorpha</name>
    <dbReference type="NCBI Taxonomy" id="45954"/>
    <lineage>
        <taxon>Eukaryota</taxon>
        <taxon>Metazoa</taxon>
        <taxon>Spiralia</taxon>
        <taxon>Lophotrochozoa</taxon>
        <taxon>Mollusca</taxon>
        <taxon>Bivalvia</taxon>
        <taxon>Autobranchia</taxon>
        <taxon>Heteroconchia</taxon>
        <taxon>Euheterodonta</taxon>
        <taxon>Imparidentia</taxon>
        <taxon>Neoheterodontei</taxon>
        <taxon>Myida</taxon>
        <taxon>Dreissenoidea</taxon>
        <taxon>Dreissenidae</taxon>
        <taxon>Dreissena</taxon>
    </lineage>
</organism>
<protein>
    <submittedName>
        <fullName evidence="1">Uncharacterized protein</fullName>
    </submittedName>
</protein>
<name>A0A9D4GFB1_DREPO</name>
<dbReference type="Proteomes" id="UP000828390">
    <property type="component" value="Unassembled WGS sequence"/>
</dbReference>
<reference evidence="1" key="1">
    <citation type="journal article" date="2019" name="bioRxiv">
        <title>The Genome of the Zebra Mussel, Dreissena polymorpha: A Resource for Invasive Species Research.</title>
        <authorList>
            <person name="McCartney M.A."/>
            <person name="Auch B."/>
            <person name="Kono T."/>
            <person name="Mallez S."/>
            <person name="Zhang Y."/>
            <person name="Obille A."/>
            <person name="Becker A."/>
            <person name="Abrahante J.E."/>
            <person name="Garbe J."/>
            <person name="Badalamenti J.P."/>
            <person name="Herman A."/>
            <person name="Mangelson H."/>
            <person name="Liachko I."/>
            <person name="Sullivan S."/>
            <person name="Sone E.D."/>
            <person name="Koren S."/>
            <person name="Silverstein K.A.T."/>
            <person name="Beckman K.B."/>
            <person name="Gohl D.M."/>
        </authorList>
    </citation>
    <scope>NUCLEOTIDE SEQUENCE</scope>
    <source>
        <strain evidence="1">Duluth1</strain>
        <tissue evidence="1">Whole animal</tissue>
    </source>
</reference>
<proteinExistence type="predicted"/>
<gene>
    <name evidence="1" type="ORF">DPMN_117769</name>
</gene>
<comment type="caution">
    <text evidence="1">The sequence shown here is derived from an EMBL/GenBank/DDBJ whole genome shotgun (WGS) entry which is preliminary data.</text>
</comment>
<keyword evidence="2" id="KW-1185">Reference proteome</keyword>
<accession>A0A9D4GFB1</accession>
<reference evidence="1" key="2">
    <citation type="submission" date="2020-11" db="EMBL/GenBank/DDBJ databases">
        <authorList>
            <person name="McCartney M.A."/>
            <person name="Auch B."/>
            <person name="Kono T."/>
            <person name="Mallez S."/>
            <person name="Becker A."/>
            <person name="Gohl D.M."/>
            <person name="Silverstein K.A.T."/>
            <person name="Koren S."/>
            <person name="Bechman K.B."/>
            <person name="Herman A."/>
            <person name="Abrahante J.E."/>
            <person name="Garbe J."/>
        </authorList>
    </citation>
    <scope>NUCLEOTIDE SEQUENCE</scope>
    <source>
        <strain evidence="1">Duluth1</strain>
        <tissue evidence="1">Whole animal</tissue>
    </source>
</reference>
<dbReference type="EMBL" id="JAIWYP010000005">
    <property type="protein sequence ID" value="KAH3816256.1"/>
    <property type="molecule type" value="Genomic_DNA"/>
</dbReference>
<evidence type="ECO:0000313" key="2">
    <source>
        <dbReference type="Proteomes" id="UP000828390"/>
    </source>
</evidence>
<evidence type="ECO:0000313" key="1">
    <source>
        <dbReference type="EMBL" id="KAH3816256.1"/>
    </source>
</evidence>
<sequence>MDLMACLARLAQVEQVRRLGLSHPSRAFDTIPHRRLLLNLGNYGIRGNLLSCISNFLTRLEMCVVVDVEKSQQVPVGSRVP</sequence>